<proteinExistence type="predicted"/>
<evidence type="ECO:0000313" key="3">
    <source>
        <dbReference type="Proteomes" id="UP001597109"/>
    </source>
</evidence>
<reference evidence="3" key="1">
    <citation type="journal article" date="2019" name="Int. J. Syst. Evol. Microbiol.">
        <title>The Global Catalogue of Microorganisms (GCM) 10K type strain sequencing project: providing services to taxonomists for standard genome sequencing and annotation.</title>
        <authorList>
            <consortium name="The Broad Institute Genomics Platform"/>
            <consortium name="The Broad Institute Genome Sequencing Center for Infectious Disease"/>
            <person name="Wu L."/>
            <person name="Ma J."/>
        </authorList>
    </citation>
    <scope>NUCLEOTIDE SEQUENCE [LARGE SCALE GENOMIC DNA]</scope>
    <source>
        <strain evidence="3">CCUG 56756</strain>
    </source>
</reference>
<accession>A0ABW3LAP2</accession>
<keyword evidence="3" id="KW-1185">Reference proteome</keyword>
<dbReference type="Proteomes" id="UP001597109">
    <property type="component" value="Unassembled WGS sequence"/>
</dbReference>
<feature type="signal peptide" evidence="1">
    <location>
        <begin position="1"/>
        <end position="30"/>
    </location>
</feature>
<name>A0ABW3LAP2_9BACL</name>
<keyword evidence="1" id="KW-0732">Signal</keyword>
<feature type="chain" id="PRO_5046479417" description="Lipoprotein" evidence="1">
    <location>
        <begin position="31"/>
        <end position="114"/>
    </location>
</feature>
<dbReference type="RefSeq" id="WP_144841327.1">
    <property type="nucleotide sequence ID" value="NZ_JBHTKI010000003.1"/>
</dbReference>
<protein>
    <recommendedName>
        <fullName evidence="4">Lipoprotein</fullName>
    </recommendedName>
</protein>
<comment type="caution">
    <text evidence="2">The sequence shown here is derived from an EMBL/GenBank/DDBJ whole genome shotgun (WGS) entry which is preliminary data.</text>
</comment>
<gene>
    <name evidence="2" type="ORF">ACFQ1X_02245</name>
</gene>
<sequence length="114" mass="12719">MSISKFLLGILSIVLLTLAGCTSTSSQDWASNFIVLDGYIYIVSDEYTENVGEVIGQVTHYSDQEATYAGNFSNMYEEGTKYYEIEGVSREVAIAVEENDKYRIANQNGKYGEK</sequence>
<dbReference type="PROSITE" id="PS51257">
    <property type="entry name" value="PROKAR_LIPOPROTEIN"/>
    <property type="match status" value="1"/>
</dbReference>
<evidence type="ECO:0000313" key="2">
    <source>
        <dbReference type="EMBL" id="MFD1030257.1"/>
    </source>
</evidence>
<evidence type="ECO:0000256" key="1">
    <source>
        <dbReference type="SAM" id="SignalP"/>
    </source>
</evidence>
<evidence type="ECO:0008006" key="4">
    <source>
        <dbReference type="Google" id="ProtNLM"/>
    </source>
</evidence>
<organism evidence="2 3">
    <name type="scientific">Metaplanococcus flavidus</name>
    <dbReference type="NCBI Taxonomy" id="569883"/>
    <lineage>
        <taxon>Bacteria</taxon>
        <taxon>Bacillati</taxon>
        <taxon>Bacillota</taxon>
        <taxon>Bacilli</taxon>
        <taxon>Bacillales</taxon>
        <taxon>Caryophanaceae</taxon>
        <taxon>Metaplanococcus</taxon>
    </lineage>
</organism>
<dbReference type="EMBL" id="JBHTKI010000003">
    <property type="protein sequence ID" value="MFD1030257.1"/>
    <property type="molecule type" value="Genomic_DNA"/>
</dbReference>